<dbReference type="GO" id="GO:0042973">
    <property type="term" value="F:glucan endo-1,3-beta-D-glucosidase activity"/>
    <property type="evidence" value="ECO:0007669"/>
    <property type="project" value="TreeGrafter"/>
</dbReference>
<keyword evidence="6 14" id="KW-0378">Hydrolase</keyword>
<dbReference type="GO" id="GO:0005576">
    <property type="term" value="C:extracellular region"/>
    <property type="evidence" value="ECO:0007669"/>
    <property type="project" value="TreeGrafter"/>
</dbReference>
<evidence type="ECO:0000313" key="15">
    <source>
        <dbReference type="Proteomes" id="UP001056012"/>
    </source>
</evidence>
<feature type="compositionally biased region" description="Low complexity" evidence="13">
    <location>
        <begin position="91"/>
        <end position="101"/>
    </location>
</feature>
<protein>
    <recommendedName>
        <fullName evidence="9">Probable beta-glucosidase btgE</fullName>
    </recommendedName>
    <alternativeName>
        <fullName evidence="10">Beta-D-glucoside glucohydrolase btgE</fullName>
    </alternativeName>
    <alternativeName>
        <fullName evidence="12">Cellobiase btgE</fullName>
    </alternativeName>
    <alternativeName>
        <fullName evidence="11">Gentiobiase btgE</fullName>
    </alternativeName>
</protein>
<evidence type="ECO:0000256" key="12">
    <source>
        <dbReference type="ARBA" id="ARBA00042762"/>
    </source>
</evidence>
<sequence length="543" mass="57655">MKYAFVTAALVGSVFASQHKAHAGFHQRRHEYPVAPQADVCTVYTTVYVTPEHPAPHYPTATPETPKPSVPEVSKPAYPAVPQQSQPGYPVVPQQSQPAVPESTSCTEETPKPTGPAPVPQQSQPGYPAVPPQSQPAVPQQSQPGYPSVPQPSKPAVPQESKPAVPESTSCTEETPKPTGPAPVPQQSQPAYPAVPQPSQPAYPAVPQPPKESKPSQPETPKPNQPSYPAVPEQSKPATYPSGEKPTPSQGSDKPKPSAPAGGNGHIVTNGDKWAITYTPYAQSGQCKTAEEIASDIKKISDLGFTTIRSYSTDCGVFEHVVPECQKHGLKIIYGIFLEAGGKDGKGCFSQYADEQLQDIKNKAPKDSVAMVIVGNECMFNGNCKPEELASYIDHVRQELQGAGFPSSVAVTTTEPVNIWEEMGAALCDHIDVFVCQVQPYFTQSISADMAGDFAAQQLDQAAKVCPGAAGKGKYIGEIGWPSSGQANGKAIASVEDQKIAMKSIQEKVGSHACVFSFQDDTWKAAGAYGVEQHFGCVDALSS</sequence>
<keyword evidence="7" id="KW-0326">Glycosidase</keyword>
<keyword evidence="4" id="KW-0964">Secreted</keyword>
<dbReference type="Gene3D" id="3.20.20.80">
    <property type="entry name" value="Glycosidases"/>
    <property type="match status" value="2"/>
</dbReference>
<gene>
    <name evidence="14" type="ORF">yc1106_04365</name>
</gene>
<dbReference type="GO" id="GO:0009277">
    <property type="term" value="C:fungal-type cell wall"/>
    <property type="evidence" value="ECO:0007669"/>
    <property type="project" value="TreeGrafter"/>
</dbReference>
<dbReference type="InterPro" id="IPR017853">
    <property type="entry name" value="GH"/>
</dbReference>
<comment type="subcellular location">
    <subcellularLocation>
        <location evidence="1">Secreted</location>
        <location evidence="1">Cell wall</location>
    </subcellularLocation>
</comment>
<comment type="function">
    <text evidence="8">Beta-glucosidases are one of a number of cellulolytic enzymes involved in the degradation of cellulosic biomass. Catalyzes the last step releasing glucose from the inhibitory cellobiose.</text>
</comment>
<evidence type="ECO:0000256" key="5">
    <source>
        <dbReference type="ARBA" id="ARBA00022729"/>
    </source>
</evidence>
<evidence type="ECO:0000256" key="1">
    <source>
        <dbReference type="ARBA" id="ARBA00004191"/>
    </source>
</evidence>
<keyword evidence="15" id="KW-1185">Reference proteome</keyword>
<feature type="compositionally biased region" description="Pro residues" evidence="13">
    <location>
        <begin position="193"/>
        <end position="210"/>
    </location>
</feature>
<dbReference type="SUPFAM" id="SSF51445">
    <property type="entry name" value="(Trans)glycosidases"/>
    <property type="match status" value="1"/>
</dbReference>
<evidence type="ECO:0000256" key="9">
    <source>
        <dbReference type="ARBA" id="ARBA00039284"/>
    </source>
</evidence>
<evidence type="ECO:0000256" key="4">
    <source>
        <dbReference type="ARBA" id="ARBA00022525"/>
    </source>
</evidence>
<keyword evidence="3" id="KW-0134">Cell wall</keyword>
<feature type="compositionally biased region" description="Low complexity" evidence="13">
    <location>
        <begin position="135"/>
        <end position="144"/>
    </location>
</feature>
<organism evidence="14 15">
    <name type="scientific">Curvularia clavata</name>
    <dbReference type="NCBI Taxonomy" id="95742"/>
    <lineage>
        <taxon>Eukaryota</taxon>
        <taxon>Fungi</taxon>
        <taxon>Dikarya</taxon>
        <taxon>Ascomycota</taxon>
        <taxon>Pezizomycotina</taxon>
        <taxon>Dothideomycetes</taxon>
        <taxon>Pleosporomycetidae</taxon>
        <taxon>Pleosporales</taxon>
        <taxon>Pleosporineae</taxon>
        <taxon>Pleosporaceae</taxon>
        <taxon>Curvularia</taxon>
    </lineage>
</organism>
<dbReference type="VEuPathDB" id="FungiDB:yc1106_04365"/>
<feature type="region of interest" description="Disordered" evidence="13">
    <location>
        <begin position="55"/>
        <end position="268"/>
    </location>
</feature>
<dbReference type="PANTHER" id="PTHR16631">
    <property type="entry name" value="GLUCAN 1,3-BETA-GLUCOSIDASE"/>
    <property type="match status" value="1"/>
</dbReference>
<evidence type="ECO:0000256" key="10">
    <source>
        <dbReference type="ARBA" id="ARBA00041495"/>
    </source>
</evidence>
<evidence type="ECO:0000256" key="3">
    <source>
        <dbReference type="ARBA" id="ARBA00022512"/>
    </source>
</evidence>
<keyword evidence="5" id="KW-0732">Signal</keyword>
<dbReference type="AlphaFoldDB" id="A0A9Q9DT55"/>
<evidence type="ECO:0000256" key="11">
    <source>
        <dbReference type="ARBA" id="ARBA00041516"/>
    </source>
</evidence>
<name>A0A9Q9DT55_CURCL</name>
<dbReference type="OrthoDB" id="4082933at2759"/>
<evidence type="ECO:0000256" key="13">
    <source>
        <dbReference type="SAM" id="MobiDB-lite"/>
    </source>
</evidence>
<evidence type="ECO:0000256" key="7">
    <source>
        <dbReference type="ARBA" id="ARBA00023295"/>
    </source>
</evidence>
<evidence type="ECO:0000313" key="14">
    <source>
        <dbReference type="EMBL" id="USP77091.1"/>
    </source>
</evidence>
<proteinExistence type="inferred from homology"/>
<dbReference type="PANTHER" id="PTHR16631:SF24">
    <property type="entry name" value="FAMILY 17 GLUCOSIDASE SCW11-RELATED"/>
    <property type="match status" value="1"/>
</dbReference>
<dbReference type="Proteomes" id="UP001056012">
    <property type="component" value="Chromosome 3"/>
</dbReference>
<comment type="similarity">
    <text evidence="2">Belongs to the glycosyl hydrolase 17 family.</text>
</comment>
<dbReference type="GO" id="GO:0009986">
    <property type="term" value="C:cell surface"/>
    <property type="evidence" value="ECO:0007669"/>
    <property type="project" value="TreeGrafter"/>
</dbReference>
<reference evidence="14" key="1">
    <citation type="submission" date="2021-12" db="EMBL/GenBank/DDBJ databases">
        <title>Curvularia clavata genome.</title>
        <authorList>
            <person name="Cao Y."/>
        </authorList>
    </citation>
    <scope>NUCLEOTIDE SEQUENCE</scope>
    <source>
        <strain evidence="14">Yc1106</strain>
    </source>
</reference>
<dbReference type="InterPro" id="IPR050732">
    <property type="entry name" value="Beta-glucan_modifiers"/>
</dbReference>
<evidence type="ECO:0000256" key="8">
    <source>
        <dbReference type="ARBA" id="ARBA00024983"/>
    </source>
</evidence>
<dbReference type="EMBL" id="CP089276">
    <property type="protein sequence ID" value="USP77091.1"/>
    <property type="molecule type" value="Genomic_DNA"/>
</dbReference>
<evidence type="ECO:0000256" key="2">
    <source>
        <dbReference type="ARBA" id="ARBA00008773"/>
    </source>
</evidence>
<dbReference type="GO" id="GO:0071555">
    <property type="term" value="P:cell wall organization"/>
    <property type="evidence" value="ECO:0007669"/>
    <property type="project" value="TreeGrafter"/>
</dbReference>
<accession>A0A9Q9DT55</accession>
<evidence type="ECO:0000256" key="6">
    <source>
        <dbReference type="ARBA" id="ARBA00022801"/>
    </source>
</evidence>